<comment type="caution">
    <text evidence="1">The sequence shown here is derived from an EMBL/GenBank/DDBJ whole genome shotgun (WGS) entry which is preliminary data.</text>
</comment>
<feature type="non-terminal residue" evidence="1">
    <location>
        <position position="68"/>
    </location>
</feature>
<name>A0A9P5VG14_9FUNG</name>
<accession>A0A9P5VG14</accession>
<feature type="non-terminal residue" evidence="1">
    <location>
        <position position="1"/>
    </location>
</feature>
<keyword evidence="2" id="KW-1185">Reference proteome</keyword>
<evidence type="ECO:0000313" key="2">
    <source>
        <dbReference type="Proteomes" id="UP000696485"/>
    </source>
</evidence>
<proteinExistence type="predicted"/>
<gene>
    <name evidence="1" type="ORF">BG006_004978</name>
</gene>
<organism evidence="1 2">
    <name type="scientific">Podila minutissima</name>
    <dbReference type="NCBI Taxonomy" id="64525"/>
    <lineage>
        <taxon>Eukaryota</taxon>
        <taxon>Fungi</taxon>
        <taxon>Fungi incertae sedis</taxon>
        <taxon>Mucoromycota</taxon>
        <taxon>Mortierellomycotina</taxon>
        <taxon>Mortierellomycetes</taxon>
        <taxon>Mortierellales</taxon>
        <taxon>Mortierellaceae</taxon>
        <taxon>Podila</taxon>
    </lineage>
</organism>
<reference evidence="1" key="1">
    <citation type="journal article" date="2020" name="Fungal Divers.">
        <title>Resolving the Mortierellaceae phylogeny through synthesis of multi-gene phylogenetics and phylogenomics.</title>
        <authorList>
            <person name="Vandepol N."/>
            <person name="Liber J."/>
            <person name="Desiro A."/>
            <person name="Na H."/>
            <person name="Kennedy M."/>
            <person name="Barry K."/>
            <person name="Grigoriev I.V."/>
            <person name="Miller A.N."/>
            <person name="O'Donnell K."/>
            <person name="Stajich J.E."/>
            <person name="Bonito G."/>
        </authorList>
    </citation>
    <scope>NUCLEOTIDE SEQUENCE</scope>
    <source>
        <strain evidence="1">NVP1</strain>
    </source>
</reference>
<dbReference type="AlphaFoldDB" id="A0A9P5VG14"/>
<dbReference type="EMBL" id="JAAAUY010002783">
    <property type="protein sequence ID" value="KAF9309821.1"/>
    <property type="molecule type" value="Genomic_DNA"/>
</dbReference>
<dbReference type="Proteomes" id="UP000696485">
    <property type="component" value="Unassembled WGS sequence"/>
</dbReference>
<evidence type="ECO:0000313" key="1">
    <source>
        <dbReference type="EMBL" id="KAF9309821.1"/>
    </source>
</evidence>
<protein>
    <submittedName>
        <fullName evidence="1">Uncharacterized protein</fullName>
    </submittedName>
</protein>
<sequence>LPACPKLRYYSRNWKVMEREDIKCARVIPSPEVLAVALNLSRKSSEMSVRFGEENRVFTFAALVQMSN</sequence>